<name>A0AAP0BC50_9ASPA</name>
<proteinExistence type="predicted"/>
<organism evidence="2 3">
    <name type="scientific">Platanthera zijinensis</name>
    <dbReference type="NCBI Taxonomy" id="2320716"/>
    <lineage>
        <taxon>Eukaryota</taxon>
        <taxon>Viridiplantae</taxon>
        <taxon>Streptophyta</taxon>
        <taxon>Embryophyta</taxon>
        <taxon>Tracheophyta</taxon>
        <taxon>Spermatophyta</taxon>
        <taxon>Magnoliopsida</taxon>
        <taxon>Liliopsida</taxon>
        <taxon>Asparagales</taxon>
        <taxon>Orchidaceae</taxon>
        <taxon>Orchidoideae</taxon>
        <taxon>Orchideae</taxon>
        <taxon>Orchidinae</taxon>
        <taxon>Platanthera</taxon>
    </lineage>
</organism>
<evidence type="ECO:0000313" key="3">
    <source>
        <dbReference type="Proteomes" id="UP001418222"/>
    </source>
</evidence>
<reference evidence="2 3" key="1">
    <citation type="journal article" date="2022" name="Nat. Plants">
        <title>Genomes of leafy and leafless Platanthera orchids illuminate the evolution of mycoheterotrophy.</title>
        <authorList>
            <person name="Li M.H."/>
            <person name="Liu K.W."/>
            <person name="Li Z."/>
            <person name="Lu H.C."/>
            <person name="Ye Q.L."/>
            <person name="Zhang D."/>
            <person name="Wang J.Y."/>
            <person name="Li Y.F."/>
            <person name="Zhong Z.M."/>
            <person name="Liu X."/>
            <person name="Yu X."/>
            <person name="Liu D.K."/>
            <person name="Tu X.D."/>
            <person name="Liu B."/>
            <person name="Hao Y."/>
            <person name="Liao X.Y."/>
            <person name="Jiang Y.T."/>
            <person name="Sun W.H."/>
            <person name="Chen J."/>
            <person name="Chen Y.Q."/>
            <person name="Ai Y."/>
            <person name="Zhai J.W."/>
            <person name="Wu S.S."/>
            <person name="Zhou Z."/>
            <person name="Hsiao Y.Y."/>
            <person name="Wu W.L."/>
            <person name="Chen Y.Y."/>
            <person name="Lin Y.F."/>
            <person name="Hsu J.L."/>
            <person name="Li C.Y."/>
            <person name="Wang Z.W."/>
            <person name="Zhao X."/>
            <person name="Zhong W.Y."/>
            <person name="Ma X.K."/>
            <person name="Ma L."/>
            <person name="Huang J."/>
            <person name="Chen G.Z."/>
            <person name="Huang M.Z."/>
            <person name="Huang L."/>
            <person name="Peng D.H."/>
            <person name="Luo Y.B."/>
            <person name="Zou S.Q."/>
            <person name="Chen S.P."/>
            <person name="Lan S."/>
            <person name="Tsai W.C."/>
            <person name="Van de Peer Y."/>
            <person name="Liu Z.J."/>
        </authorList>
    </citation>
    <scope>NUCLEOTIDE SEQUENCE [LARGE SCALE GENOMIC DNA]</scope>
    <source>
        <strain evidence="2">Lor287</strain>
    </source>
</reference>
<accession>A0AAP0BC50</accession>
<keyword evidence="1" id="KW-1133">Transmembrane helix</keyword>
<dbReference type="AlphaFoldDB" id="A0AAP0BC50"/>
<gene>
    <name evidence="2" type="ORF">KSP39_PZI014070</name>
</gene>
<keyword evidence="3" id="KW-1185">Reference proteome</keyword>
<sequence length="299" mass="34036">MKVKKEGKLDYTIVEFWASSPTPSVRAQFPFREFKRKEKEKAKKKARMDGPVAASLTLLGLALGNATLLKRKKRFGMDIQIQESPLDALFHHSILTERIQFSSDLMISPWIDYSESNGYLRQYSWHLAFVLRTAPSLLRYSDVKAITLLSEDLGLGLELDFECFLTSEGAGGTSTEHLSLRSLPRYRSQGEIDPDSINYINRKQKKDELLEYMKQDIDLLGLPTLNEDAFLRRGYYGGNIDVYKPKGVWASYVSLACGSRLLAVNQPIFHPETLGPQAILDYAMLTFYVERSYRSVGKL</sequence>
<keyword evidence="1" id="KW-0812">Transmembrane</keyword>
<keyword evidence="1" id="KW-0472">Membrane</keyword>
<feature type="transmembrane region" description="Helical" evidence="1">
    <location>
        <begin position="52"/>
        <end position="69"/>
    </location>
</feature>
<protein>
    <submittedName>
        <fullName evidence="2">Uncharacterized protein</fullName>
    </submittedName>
</protein>
<dbReference type="Proteomes" id="UP001418222">
    <property type="component" value="Unassembled WGS sequence"/>
</dbReference>
<comment type="caution">
    <text evidence="2">The sequence shown here is derived from an EMBL/GenBank/DDBJ whole genome shotgun (WGS) entry which is preliminary data.</text>
</comment>
<dbReference type="EMBL" id="JBBWWQ010000011">
    <property type="protein sequence ID" value="KAK8935556.1"/>
    <property type="molecule type" value="Genomic_DNA"/>
</dbReference>
<evidence type="ECO:0000256" key="1">
    <source>
        <dbReference type="SAM" id="Phobius"/>
    </source>
</evidence>
<evidence type="ECO:0000313" key="2">
    <source>
        <dbReference type="EMBL" id="KAK8935556.1"/>
    </source>
</evidence>